<dbReference type="AlphaFoldDB" id="E3H7F9"/>
<evidence type="ECO:0000313" key="1">
    <source>
        <dbReference type="EMBL" id="ADO82855.1"/>
    </source>
</evidence>
<keyword evidence="2" id="KW-1185">Reference proteome</keyword>
<dbReference type="OrthoDB" id="92470at2"/>
<reference evidence="1 2" key="1">
    <citation type="journal article" date="2010" name="Stand. Genomic Sci.">
        <title>Complete genome sequence of Ilyobacter polytropus type strain (CuHbu1).</title>
        <authorList>
            <person name="Sikorski J."/>
            <person name="Chertkov O."/>
            <person name="Lapidus A."/>
            <person name="Nolan M."/>
            <person name="Lucas S."/>
            <person name="Del Rio T.G."/>
            <person name="Tice H."/>
            <person name="Cheng J.F."/>
            <person name="Tapia R."/>
            <person name="Han C."/>
            <person name="Goodwin L."/>
            <person name="Pitluck S."/>
            <person name="Liolios K."/>
            <person name="Ivanova N."/>
            <person name="Mavromatis K."/>
            <person name="Mikhailova N."/>
            <person name="Pati A."/>
            <person name="Chen A."/>
            <person name="Palaniappan K."/>
            <person name="Land M."/>
            <person name="Hauser L."/>
            <person name="Chang Y.J."/>
            <person name="Jeffries C.D."/>
            <person name="Brambilla E."/>
            <person name="Yasawong M."/>
            <person name="Rohde M."/>
            <person name="Pukall R."/>
            <person name="Spring S."/>
            <person name="Goker M."/>
            <person name="Woyke T."/>
            <person name="Bristow J."/>
            <person name="Eisen J.A."/>
            <person name="Markowitz V."/>
            <person name="Hugenholtz P."/>
            <person name="Kyrpides N.C."/>
            <person name="Klenk H.P."/>
        </authorList>
    </citation>
    <scope>NUCLEOTIDE SEQUENCE [LARGE SCALE GENOMIC DNA]</scope>
    <source>
        <strain evidence="2">ATCC 51220 / DSM 2926 / LMG 16218 / CuHBu1</strain>
    </source>
</reference>
<evidence type="ECO:0000313" key="2">
    <source>
        <dbReference type="Proteomes" id="UP000006875"/>
    </source>
</evidence>
<organism evidence="1 2">
    <name type="scientific">Ilyobacter polytropus (strain ATCC 51220 / DSM 2926 / LMG 16218 / CuHBu1)</name>
    <dbReference type="NCBI Taxonomy" id="572544"/>
    <lineage>
        <taxon>Bacteria</taxon>
        <taxon>Fusobacteriati</taxon>
        <taxon>Fusobacteriota</taxon>
        <taxon>Fusobacteriia</taxon>
        <taxon>Fusobacteriales</taxon>
        <taxon>Fusobacteriaceae</taxon>
        <taxon>Ilyobacter</taxon>
    </lineage>
</organism>
<dbReference type="KEGG" id="ipo:Ilyop_1074"/>
<protein>
    <submittedName>
        <fullName evidence="1">Uncharacterized protein</fullName>
    </submittedName>
</protein>
<dbReference type="EMBL" id="CP002281">
    <property type="protein sequence ID" value="ADO82855.1"/>
    <property type="molecule type" value="Genomic_DNA"/>
</dbReference>
<dbReference type="SUPFAM" id="SSF46785">
    <property type="entry name" value="Winged helix' DNA-binding domain"/>
    <property type="match status" value="1"/>
</dbReference>
<dbReference type="HOGENOM" id="CLU_1287398_0_0_0"/>
<proteinExistence type="predicted"/>
<sequence length="214" mass="25222">MDRVKSRELAFFNLLKSLISPNIKNESIDYVVSIDDLQQKMHMDRQIISSFIKKLQEDGLVDILEQTDTRINVHFERTHEKLLEFISLDEVESTIIDIKEFIGRNLKFFNFTTSEEYTKKYAEEALKGMEKYGENFDMTDIIEKGVNDVFNKEEVMVRINEILFAICENAEEKDLNILESIIYCSLNLPVVENPFYITLFLTKLCFEIEFLKRS</sequence>
<dbReference type="RefSeq" id="WP_013387523.1">
    <property type="nucleotide sequence ID" value="NC_014632.1"/>
</dbReference>
<dbReference type="STRING" id="572544.Ilyop_1074"/>
<name>E3H7F9_ILYPC</name>
<accession>E3H7F9</accession>
<gene>
    <name evidence="1" type="ordered locus">Ilyop_1074</name>
</gene>
<dbReference type="InterPro" id="IPR036390">
    <property type="entry name" value="WH_DNA-bd_sf"/>
</dbReference>
<dbReference type="Proteomes" id="UP000006875">
    <property type="component" value="Chromosome"/>
</dbReference>